<dbReference type="InterPro" id="IPR048520">
    <property type="entry name" value="LarA_C"/>
</dbReference>
<sequence length="421" mass="46761">MAYKNAELLYGEKTVNLKLPKSTALLEMKPLNGLPDPQGAVVAALADPIESPPLSEIAEGRKNACVVISDFTRPVPNKIILPPLLKVLEQSGLKRENITILIATGMHRPNLGDELEYLVGREIMDNYHIVNHYCRNSEEYRKIDEIDGAPIEINNHFLDADLKILTGLIEPHFYAGYSGGRKAILPGISSFETMKFMHSYKMIDHPRVTNCVIEGNPFHEYGIRVTELVKADFILNVVISRERDIAGVFAGHYNHAHLAGCNMVYEHSAVSLNQRFDMVVTSGGGYPLDATFYQISKALICSMGIMKEGGTIIIACECREGMGNPEFRGIMGSVSNYQEFTEKYSDPKDFVIDQWCAQNIYQAADHAGPIYVYSSGLIDDDLKSMGMIKIDDVQETVNDLIQTHPNTIVVPDGPYVVGMVE</sequence>
<evidence type="ECO:0000259" key="2">
    <source>
        <dbReference type="Pfam" id="PF21113"/>
    </source>
</evidence>
<dbReference type="PANTHER" id="PTHR33171:SF17">
    <property type="entry name" value="LARA-LIKE N-TERMINAL DOMAIN-CONTAINING PROTEIN"/>
    <property type="match status" value="1"/>
</dbReference>
<dbReference type="InterPro" id="IPR018657">
    <property type="entry name" value="LarA-like_N"/>
</dbReference>
<dbReference type="EMBL" id="JACNJD010000150">
    <property type="protein sequence ID" value="MBC8176642.1"/>
    <property type="molecule type" value="Genomic_DNA"/>
</dbReference>
<dbReference type="Pfam" id="PF21113">
    <property type="entry name" value="LarA_C"/>
    <property type="match status" value="1"/>
</dbReference>
<reference evidence="3 4" key="1">
    <citation type="submission" date="2020-08" db="EMBL/GenBank/DDBJ databases">
        <title>Bridging the membrane lipid divide: bacteria of the FCB group superphylum have the potential to synthesize archaeal ether lipids.</title>
        <authorList>
            <person name="Villanueva L."/>
            <person name="Von Meijenfeldt F.A.B."/>
            <person name="Westbye A.B."/>
            <person name="Yadav S."/>
            <person name="Hopmans E.C."/>
            <person name="Dutilh B.E."/>
            <person name="Sinninghe Damste J.S."/>
        </authorList>
    </citation>
    <scope>NUCLEOTIDE SEQUENCE [LARGE SCALE GENOMIC DNA]</scope>
    <source>
        <strain evidence="3">NIOZ-UU27</strain>
    </source>
</reference>
<dbReference type="InterPro" id="IPR043166">
    <property type="entry name" value="LarA-like_C"/>
</dbReference>
<dbReference type="NCBIfam" id="NF033504">
    <property type="entry name" value="Ni_dep_LarA"/>
    <property type="match status" value="1"/>
</dbReference>
<dbReference type="PANTHER" id="PTHR33171">
    <property type="entry name" value="LAR_N DOMAIN-CONTAINING PROTEIN"/>
    <property type="match status" value="1"/>
</dbReference>
<feature type="domain" description="LarA-like N-terminal" evidence="1">
    <location>
        <begin position="10"/>
        <end position="207"/>
    </location>
</feature>
<feature type="domain" description="Lactate racemase C-terminal" evidence="2">
    <location>
        <begin position="275"/>
        <end position="416"/>
    </location>
</feature>
<dbReference type="Gene3D" id="3.90.226.30">
    <property type="match status" value="1"/>
</dbReference>
<comment type="caution">
    <text evidence="3">The sequence shown here is derived from an EMBL/GenBank/DDBJ whole genome shotgun (WGS) entry which is preliminary data.</text>
</comment>
<dbReference type="InterPro" id="IPR047926">
    <property type="entry name" value="Ni_dep_LarA"/>
</dbReference>
<gene>
    <name evidence="3" type="primary">larA</name>
    <name evidence="3" type="ORF">H8E19_04485</name>
</gene>
<evidence type="ECO:0000259" key="1">
    <source>
        <dbReference type="Pfam" id="PF09861"/>
    </source>
</evidence>
<dbReference type="Proteomes" id="UP000650524">
    <property type="component" value="Unassembled WGS sequence"/>
</dbReference>
<name>A0A8J6MW81_9DELT</name>
<dbReference type="Pfam" id="PF09861">
    <property type="entry name" value="Lar_N"/>
    <property type="match status" value="1"/>
</dbReference>
<evidence type="ECO:0000313" key="3">
    <source>
        <dbReference type="EMBL" id="MBC8176642.1"/>
    </source>
</evidence>
<dbReference type="Gene3D" id="3.40.50.11440">
    <property type="match status" value="1"/>
</dbReference>
<organism evidence="3 4">
    <name type="scientific">Candidatus Desulfacyla euxinica</name>
    <dbReference type="NCBI Taxonomy" id="2841693"/>
    <lineage>
        <taxon>Bacteria</taxon>
        <taxon>Deltaproteobacteria</taxon>
        <taxon>Candidatus Desulfacyla</taxon>
    </lineage>
</organism>
<dbReference type="GO" id="GO:0050043">
    <property type="term" value="F:lactate racemase activity"/>
    <property type="evidence" value="ECO:0007669"/>
    <property type="project" value="InterPro"/>
</dbReference>
<proteinExistence type="predicted"/>
<protein>
    <submittedName>
        <fullName evidence="3">Nickel-dependent lactate racemase</fullName>
    </submittedName>
</protein>
<evidence type="ECO:0000313" key="4">
    <source>
        <dbReference type="Proteomes" id="UP000650524"/>
    </source>
</evidence>
<dbReference type="InterPro" id="IPR048068">
    <property type="entry name" value="LarA-like"/>
</dbReference>
<dbReference type="AlphaFoldDB" id="A0A8J6MW81"/>
<accession>A0A8J6MW81</accession>